<feature type="region of interest" description="Disordered" evidence="1">
    <location>
        <begin position="1"/>
        <end position="22"/>
    </location>
</feature>
<reference evidence="2" key="1">
    <citation type="journal article" date="2023" name="Nat. Commun.">
        <title>Diploid and tetraploid genomes of Acorus and the evolution of monocots.</title>
        <authorList>
            <person name="Ma L."/>
            <person name="Liu K.W."/>
            <person name="Li Z."/>
            <person name="Hsiao Y.Y."/>
            <person name="Qi Y."/>
            <person name="Fu T."/>
            <person name="Tang G.D."/>
            <person name="Zhang D."/>
            <person name="Sun W.H."/>
            <person name="Liu D.K."/>
            <person name="Li Y."/>
            <person name="Chen G.Z."/>
            <person name="Liu X.D."/>
            <person name="Liao X.Y."/>
            <person name="Jiang Y.T."/>
            <person name="Yu X."/>
            <person name="Hao Y."/>
            <person name="Huang J."/>
            <person name="Zhao X.W."/>
            <person name="Ke S."/>
            <person name="Chen Y.Y."/>
            <person name="Wu W.L."/>
            <person name="Hsu J.L."/>
            <person name="Lin Y.F."/>
            <person name="Huang M.D."/>
            <person name="Li C.Y."/>
            <person name="Huang L."/>
            <person name="Wang Z.W."/>
            <person name="Zhao X."/>
            <person name="Zhong W.Y."/>
            <person name="Peng D.H."/>
            <person name="Ahmad S."/>
            <person name="Lan S."/>
            <person name="Zhang J.S."/>
            <person name="Tsai W.C."/>
            <person name="Van de Peer Y."/>
            <person name="Liu Z.J."/>
        </authorList>
    </citation>
    <scope>NUCLEOTIDE SEQUENCE</scope>
    <source>
        <strain evidence="2">CP</strain>
    </source>
</reference>
<dbReference type="Proteomes" id="UP001180020">
    <property type="component" value="Unassembled WGS sequence"/>
</dbReference>
<dbReference type="GO" id="GO:0043565">
    <property type="term" value="F:sequence-specific DNA binding"/>
    <property type="evidence" value="ECO:0007669"/>
    <property type="project" value="TreeGrafter"/>
</dbReference>
<keyword evidence="3" id="KW-1185">Reference proteome</keyword>
<dbReference type="PANTHER" id="PTHR33873:SF15">
    <property type="entry name" value="TRANSCRIPTION FACTOR VOZ2"/>
    <property type="match status" value="1"/>
</dbReference>
<dbReference type="AlphaFoldDB" id="A0AAV9DM54"/>
<dbReference type="GO" id="GO:0005634">
    <property type="term" value="C:nucleus"/>
    <property type="evidence" value="ECO:0007669"/>
    <property type="project" value="TreeGrafter"/>
</dbReference>
<dbReference type="GO" id="GO:0048578">
    <property type="term" value="P:positive regulation of long-day photoperiodism, flowering"/>
    <property type="evidence" value="ECO:0007669"/>
    <property type="project" value="InterPro"/>
</dbReference>
<gene>
    <name evidence="2" type="primary">VOZ1</name>
    <name evidence="2" type="ORF">QJS10_CPB12g01041</name>
</gene>
<comment type="caution">
    <text evidence="2">The sequence shown here is derived from an EMBL/GenBank/DDBJ whole genome shotgun (WGS) entry which is preliminary data.</text>
</comment>
<evidence type="ECO:0000313" key="3">
    <source>
        <dbReference type="Proteomes" id="UP001180020"/>
    </source>
</evidence>
<dbReference type="GO" id="GO:0045893">
    <property type="term" value="P:positive regulation of DNA-templated transcription"/>
    <property type="evidence" value="ECO:0007669"/>
    <property type="project" value="TreeGrafter"/>
</dbReference>
<dbReference type="PANTHER" id="PTHR33873">
    <property type="entry name" value="TRANSCRIPTION FACTOR VOZ1"/>
    <property type="match status" value="1"/>
</dbReference>
<evidence type="ECO:0000256" key="1">
    <source>
        <dbReference type="SAM" id="MobiDB-lite"/>
    </source>
</evidence>
<sequence length="526" mass="58815">MGKGSKRSGSHQEFKNKARNRVDDLHEMFAGLQTARRESRSGDAAVLEEQVHQMLREWKAELNESSPASSLLGGSVASSDLPSDIQRLLQLCDEEDDATSVLIGPQLQPQPQPSQVVLASPKHEQAEGQSGQGAETEEDLLTFKSVVRIGNPNASLNCYEKHAQNECGFQGSVDHCKATPSIGPQNMILNNSNLEASAHLDYHHHQFNLDHEFQPELFLDFDNSVQQHQQQQGDVIPHLSDLLSMISPPPCAFMGPKCALWDCPRPALGTDWYSDYCISFHATMAMNEGAPGMLPVLRPGGIDLKDGPLFAALSAKMQGKDVGIPECEGAATTKSPWNAPELFDLLVLEGELIREWLFFDKSRRAFESGNRKQRSLPDYVGRGWHESRKQVMKEFGGLKRSYYMDPQPMNNFEWHLYEYEINNCDACALYRLELKLVDTKKSAKGRVTNDSLVDLQQQMVRLSAEYQADGKRSVKGRMKANPKDRAMNGYPNFDQAASGNENFDYGLNMPYDYPDEYYGMSVKGPG</sequence>
<dbReference type="EMBL" id="JAUJYO010000012">
    <property type="protein sequence ID" value="KAK1302248.1"/>
    <property type="molecule type" value="Genomic_DNA"/>
</dbReference>
<reference evidence="2" key="2">
    <citation type="submission" date="2023-06" db="EMBL/GenBank/DDBJ databases">
        <authorList>
            <person name="Ma L."/>
            <person name="Liu K.-W."/>
            <person name="Li Z."/>
            <person name="Hsiao Y.-Y."/>
            <person name="Qi Y."/>
            <person name="Fu T."/>
            <person name="Tang G."/>
            <person name="Zhang D."/>
            <person name="Sun W.-H."/>
            <person name="Liu D.-K."/>
            <person name="Li Y."/>
            <person name="Chen G.-Z."/>
            <person name="Liu X.-D."/>
            <person name="Liao X.-Y."/>
            <person name="Jiang Y.-T."/>
            <person name="Yu X."/>
            <person name="Hao Y."/>
            <person name="Huang J."/>
            <person name="Zhao X.-W."/>
            <person name="Ke S."/>
            <person name="Chen Y.-Y."/>
            <person name="Wu W.-L."/>
            <person name="Hsu J.-L."/>
            <person name="Lin Y.-F."/>
            <person name="Huang M.-D."/>
            <person name="Li C.-Y."/>
            <person name="Huang L."/>
            <person name="Wang Z.-W."/>
            <person name="Zhao X."/>
            <person name="Zhong W.-Y."/>
            <person name="Peng D.-H."/>
            <person name="Ahmad S."/>
            <person name="Lan S."/>
            <person name="Zhang J.-S."/>
            <person name="Tsai W.-C."/>
            <person name="Van De Peer Y."/>
            <person name="Liu Z.-J."/>
        </authorList>
    </citation>
    <scope>NUCLEOTIDE SEQUENCE</scope>
    <source>
        <strain evidence="2">CP</strain>
        <tissue evidence="2">Leaves</tissue>
    </source>
</reference>
<feature type="region of interest" description="Disordered" evidence="1">
    <location>
        <begin position="104"/>
        <end position="136"/>
    </location>
</feature>
<protein>
    <submittedName>
        <fullName evidence="2">Transcription factor VOZ1</fullName>
    </submittedName>
</protein>
<accession>A0AAV9DM54</accession>
<proteinExistence type="predicted"/>
<organism evidence="2 3">
    <name type="scientific">Acorus calamus</name>
    <name type="common">Sweet flag</name>
    <dbReference type="NCBI Taxonomy" id="4465"/>
    <lineage>
        <taxon>Eukaryota</taxon>
        <taxon>Viridiplantae</taxon>
        <taxon>Streptophyta</taxon>
        <taxon>Embryophyta</taxon>
        <taxon>Tracheophyta</taxon>
        <taxon>Spermatophyta</taxon>
        <taxon>Magnoliopsida</taxon>
        <taxon>Liliopsida</taxon>
        <taxon>Acoraceae</taxon>
        <taxon>Acorus</taxon>
    </lineage>
</organism>
<name>A0AAV9DM54_ACOCL</name>
<dbReference type="InterPro" id="IPR039277">
    <property type="entry name" value="VOZ1/VOZ2"/>
</dbReference>
<feature type="compositionally biased region" description="Low complexity" evidence="1">
    <location>
        <begin position="105"/>
        <end position="120"/>
    </location>
</feature>
<feature type="compositionally biased region" description="Basic and acidic residues" evidence="1">
    <location>
        <begin position="10"/>
        <end position="22"/>
    </location>
</feature>
<evidence type="ECO:0000313" key="2">
    <source>
        <dbReference type="EMBL" id="KAK1302248.1"/>
    </source>
</evidence>